<organism evidence="2 5">
    <name type="scientific">Actinidia rufa</name>
    <dbReference type="NCBI Taxonomy" id="165716"/>
    <lineage>
        <taxon>Eukaryota</taxon>
        <taxon>Viridiplantae</taxon>
        <taxon>Streptophyta</taxon>
        <taxon>Embryophyta</taxon>
        <taxon>Tracheophyta</taxon>
        <taxon>Spermatophyta</taxon>
        <taxon>Magnoliopsida</taxon>
        <taxon>eudicotyledons</taxon>
        <taxon>Gunneridae</taxon>
        <taxon>Pentapetalae</taxon>
        <taxon>asterids</taxon>
        <taxon>Ericales</taxon>
        <taxon>Actinidiaceae</taxon>
        <taxon>Actinidia</taxon>
    </lineage>
</organism>
<reference evidence="5" key="1">
    <citation type="submission" date="2019-07" db="EMBL/GenBank/DDBJ databases">
        <title>De Novo Assembly of kiwifruit Actinidia rufa.</title>
        <authorList>
            <person name="Sugita-Konishi S."/>
            <person name="Sato K."/>
            <person name="Mori E."/>
            <person name="Abe Y."/>
            <person name="Kisaki G."/>
            <person name="Hamano K."/>
            <person name="Suezawa K."/>
            <person name="Otani M."/>
            <person name="Fukuda T."/>
            <person name="Manabe T."/>
            <person name="Gomi K."/>
            <person name="Tabuchi M."/>
            <person name="Akimitsu K."/>
            <person name="Kataoka I."/>
        </authorList>
    </citation>
    <scope>NUCLEOTIDE SEQUENCE [LARGE SCALE GENOMIC DNA]</scope>
    <source>
        <strain evidence="5">cv. Fuchu</strain>
        <strain evidence="3">Fuchu</strain>
    </source>
</reference>
<gene>
    <name evidence="2" type="ORF">Acr_00g0000450</name>
    <name evidence="3" type="ORF">Acr_00g0000470</name>
    <name evidence="4" type="ORF">Acr_00g0002370</name>
</gene>
<evidence type="ECO:0000256" key="1">
    <source>
        <dbReference type="SAM" id="MobiDB-lite"/>
    </source>
</evidence>
<dbReference type="Proteomes" id="UP000585474">
    <property type="component" value="Unassembled WGS sequence"/>
</dbReference>
<accession>A0A7J0D818</accession>
<name>A0A7J0D818_9ERIC</name>
<evidence type="ECO:0000313" key="4">
    <source>
        <dbReference type="EMBL" id="GFS28536.1"/>
    </source>
</evidence>
<evidence type="ECO:0000313" key="5">
    <source>
        <dbReference type="Proteomes" id="UP000585474"/>
    </source>
</evidence>
<dbReference type="EMBL" id="BJWL01000037">
    <property type="protein sequence ID" value="GFS28194.1"/>
    <property type="molecule type" value="Genomic_DNA"/>
</dbReference>
<feature type="region of interest" description="Disordered" evidence="1">
    <location>
        <begin position="77"/>
        <end position="97"/>
    </location>
</feature>
<sequence>MLASEINGFTARLLNYLLEIEEKGGGWKKIKKHENRKILVPTNPTKRGGIRRKRSRFYQTKRSSLYQTKKPGFCRSHLFRSHPPQRDKETQSLGQNSQEDPVEFMWYFRQTDSNRFPIWGVDCSASGKVFLLCWLHSARVRCWIEKAKEIDLSYKVVSSGEAVTAKSEEDAKTGKLSYCAQIAKRAQRKGRDARHYRTDS</sequence>
<reference evidence="2" key="2">
    <citation type="submission" date="2020-08" db="EMBL/GenBank/DDBJ databases">
        <title>De Novo Assembly of kiwifruit Actinidia rufa.</title>
        <authorList>
            <person name="Sugita-Konishi S."/>
            <person name="Sato K."/>
            <person name="Mori E."/>
            <person name="Abe Y."/>
            <person name="Kisaki G."/>
            <person name="Hamano K."/>
            <person name="Suezawa K."/>
            <person name="Otani M."/>
            <person name="Fukuda T."/>
            <person name="Manabe T."/>
            <person name="Gomi K."/>
            <person name="Tabuchi M."/>
            <person name="Akimitsu K."/>
            <person name="Kataoka I."/>
        </authorList>
    </citation>
    <scope>NUCLEOTIDE SEQUENCE</scope>
    <source>
        <strain evidence="2">Fuchu</strain>
    </source>
</reference>
<dbReference type="EMBL" id="BJWL01000037">
    <property type="protein sequence ID" value="GFS28198.1"/>
    <property type="molecule type" value="Genomic_DNA"/>
</dbReference>
<evidence type="ECO:0000313" key="2">
    <source>
        <dbReference type="EMBL" id="GFS28194.1"/>
    </source>
</evidence>
<dbReference type="AlphaFoldDB" id="A0A7J0D818"/>
<protein>
    <submittedName>
        <fullName evidence="2">Uncharacterized protein</fullName>
    </submittedName>
</protein>
<proteinExistence type="predicted"/>
<evidence type="ECO:0000313" key="3">
    <source>
        <dbReference type="EMBL" id="GFS28198.1"/>
    </source>
</evidence>
<dbReference type="EMBL" id="BJWL01000044">
    <property type="protein sequence ID" value="GFS28536.1"/>
    <property type="molecule type" value="Genomic_DNA"/>
</dbReference>
<comment type="caution">
    <text evidence="2">The sequence shown here is derived from an EMBL/GenBank/DDBJ whole genome shotgun (WGS) entry which is preliminary data.</text>
</comment>
<keyword evidence="5" id="KW-1185">Reference proteome</keyword>